<evidence type="ECO:0000256" key="2">
    <source>
        <dbReference type="ARBA" id="ARBA00022490"/>
    </source>
</evidence>
<feature type="transmembrane region" description="Helical" evidence="9">
    <location>
        <begin position="674"/>
        <end position="696"/>
    </location>
</feature>
<keyword evidence="11" id="KW-1185">Reference proteome</keyword>
<evidence type="ECO:0000256" key="1">
    <source>
        <dbReference type="ARBA" id="ARBA00004496"/>
    </source>
</evidence>
<dbReference type="InterPro" id="IPR001680">
    <property type="entry name" value="WD40_rpt"/>
</dbReference>
<dbReference type="PANTHER" id="PTHR14344:SF3">
    <property type="entry name" value="WD REPEAT-CONTAINING PROTEIN 6"/>
    <property type="match status" value="1"/>
</dbReference>
<evidence type="ECO:0000313" key="11">
    <source>
        <dbReference type="Proteomes" id="UP000597762"/>
    </source>
</evidence>
<feature type="transmembrane region" description="Helical" evidence="9">
    <location>
        <begin position="345"/>
        <end position="365"/>
    </location>
</feature>
<dbReference type="InterPro" id="IPR015943">
    <property type="entry name" value="WD40/YVTN_repeat-like_dom_sf"/>
</dbReference>
<keyword evidence="4" id="KW-0819">tRNA processing</keyword>
<dbReference type="SMART" id="SM00320">
    <property type="entry name" value="WD40"/>
    <property type="match status" value="4"/>
</dbReference>
<dbReference type="InterPro" id="IPR051973">
    <property type="entry name" value="tRNA_Anticodon_Mtase-Reg"/>
</dbReference>
<feature type="transmembrane region" description="Helical" evidence="9">
    <location>
        <begin position="1289"/>
        <end position="1310"/>
    </location>
</feature>
<dbReference type="Gene3D" id="2.130.10.10">
    <property type="entry name" value="YVTN repeat-like/Quinoprotein amine dehydrogenase"/>
    <property type="match status" value="4"/>
</dbReference>
<dbReference type="OrthoDB" id="5594999at2759"/>
<feature type="transmembrane region" description="Helical" evidence="9">
    <location>
        <begin position="1249"/>
        <end position="1269"/>
    </location>
</feature>
<dbReference type="PROSITE" id="PS50082">
    <property type="entry name" value="WD_REPEATS_2"/>
    <property type="match status" value="1"/>
</dbReference>
<protein>
    <recommendedName>
        <fullName evidence="7">tRNA (34-2'-O)-methyltransferase regulator WDR6</fullName>
    </recommendedName>
</protein>
<feature type="transmembrane region" description="Helical" evidence="9">
    <location>
        <begin position="317"/>
        <end position="339"/>
    </location>
</feature>
<feature type="transmembrane region" description="Helical" evidence="9">
    <location>
        <begin position="268"/>
        <end position="288"/>
    </location>
</feature>
<feature type="transmembrane region" description="Helical" evidence="9">
    <location>
        <begin position="236"/>
        <end position="261"/>
    </location>
</feature>
<dbReference type="SUPFAM" id="SSF50978">
    <property type="entry name" value="WD40 repeat-like"/>
    <property type="match status" value="2"/>
</dbReference>
<feature type="transmembrane region" description="Helical" evidence="9">
    <location>
        <begin position="411"/>
        <end position="433"/>
    </location>
</feature>
<feature type="transmembrane region" description="Helical" evidence="9">
    <location>
        <begin position="907"/>
        <end position="931"/>
    </location>
</feature>
<dbReference type="SUPFAM" id="SSF50998">
    <property type="entry name" value="Quinoprotein alcohol dehydrogenase-like"/>
    <property type="match status" value="1"/>
</dbReference>
<evidence type="ECO:0000256" key="9">
    <source>
        <dbReference type="SAM" id="Phobius"/>
    </source>
</evidence>
<comment type="subcellular location">
    <subcellularLocation>
        <location evidence="1">Cytoplasm</location>
    </subcellularLocation>
</comment>
<feature type="transmembrane region" description="Helical" evidence="9">
    <location>
        <begin position="943"/>
        <end position="968"/>
    </location>
</feature>
<evidence type="ECO:0000256" key="5">
    <source>
        <dbReference type="ARBA" id="ARBA00022737"/>
    </source>
</evidence>
<feature type="transmembrane region" description="Helical" evidence="9">
    <location>
        <begin position="603"/>
        <end position="623"/>
    </location>
</feature>
<dbReference type="GO" id="GO:0030488">
    <property type="term" value="P:tRNA methylation"/>
    <property type="evidence" value="ECO:0007669"/>
    <property type="project" value="TreeGrafter"/>
</dbReference>
<feature type="transmembrane region" description="Helical" evidence="9">
    <location>
        <begin position="801"/>
        <end position="820"/>
    </location>
</feature>
<dbReference type="EMBL" id="CAHIKZ030001468">
    <property type="protein sequence ID" value="CAE1265106.1"/>
    <property type="molecule type" value="Genomic_DNA"/>
</dbReference>
<keyword evidence="9" id="KW-0472">Membrane</keyword>
<feature type="transmembrane region" description="Helical" evidence="9">
    <location>
        <begin position="445"/>
        <end position="468"/>
    </location>
</feature>
<dbReference type="Proteomes" id="UP000597762">
    <property type="component" value="Unassembled WGS sequence"/>
</dbReference>
<feature type="transmembrane region" description="Helical" evidence="9">
    <location>
        <begin position="1186"/>
        <end position="1206"/>
    </location>
</feature>
<feature type="transmembrane region" description="Helical" evidence="9">
    <location>
        <begin position="629"/>
        <end position="653"/>
    </location>
</feature>
<organism evidence="10 11">
    <name type="scientific">Acanthosepion pharaonis</name>
    <name type="common">Pharaoh cuttlefish</name>
    <name type="synonym">Sepia pharaonis</name>
    <dbReference type="NCBI Taxonomy" id="158019"/>
    <lineage>
        <taxon>Eukaryota</taxon>
        <taxon>Metazoa</taxon>
        <taxon>Spiralia</taxon>
        <taxon>Lophotrochozoa</taxon>
        <taxon>Mollusca</taxon>
        <taxon>Cephalopoda</taxon>
        <taxon>Coleoidea</taxon>
        <taxon>Decapodiformes</taxon>
        <taxon>Sepiida</taxon>
        <taxon>Sepiina</taxon>
        <taxon>Sepiidae</taxon>
        <taxon>Acanthosepion</taxon>
    </lineage>
</organism>
<feature type="transmembrane region" description="Helical" evidence="9">
    <location>
        <begin position="563"/>
        <end position="596"/>
    </location>
</feature>
<evidence type="ECO:0000256" key="4">
    <source>
        <dbReference type="ARBA" id="ARBA00022694"/>
    </source>
</evidence>
<evidence type="ECO:0000256" key="6">
    <source>
        <dbReference type="ARBA" id="ARBA00038255"/>
    </source>
</evidence>
<feature type="transmembrane region" description="Helical" evidence="9">
    <location>
        <begin position="377"/>
        <end position="399"/>
    </location>
</feature>
<comment type="caution">
    <text evidence="10">The sequence shown here is derived from an EMBL/GenBank/DDBJ whole genome shotgun (WGS) entry which is preliminary data.</text>
</comment>
<dbReference type="Pfam" id="PF00400">
    <property type="entry name" value="WD40"/>
    <property type="match status" value="2"/>
</dbReference>
<keyword evidence="2" id="KW-0963">Cytoplasm</keyword>
<accession>A0A812CGP0</accession>
<feature type="transmembrane region" description="Helical" evidence="9">
    <location>
        <begin position="1218"/>
        <end position="1242"/>
    </location>
</feature>
<feature type="transmembrane region" description="Helical" evidence="9">
    <location>
        <begin position="702"/>
        <end position="723"/>
    </location>
</feature>
<feature type="transmembrane region" description="Helical" evidence="9">
    <location>
        <begin position="1149"/>
        <end position="1174"/>
    </location>
</feature>
<name>A0A812CGP0_ACAPH</name>
<evidence type="ECO:0000256" key="8">
    <source>
        <dbReference type="PROSITE-ProRule" id="PRU00221"/>
    </source>
</evidence>
<feature type="transmembrane region" description="Helical" evidence="9">
    <location>
        <begin position="862"/>
        <end position="886"/>
    </location>
</feature>
<keyword evidence="5" id="KW-0677">Repeat</keyword>
<reference evidence="10" key="1">
    <citation type="submission" date="2021-01" db="EMBL/GenBank/DDBJ databases">
        <authorList>
            <person name="Li R."/>
            <person name="Bekaert M."/>
        </authorList>
    </citation>
    <scope>NUCLEOTIDE SEQUENCE</scope>
    <source>
        <strain evidence="10">Farmed</strain>
    </source>
</reference>
<feature type="transmembrane region" description="Helical" evidence="9">
    <location>
        <begin position="730"/>
        <end position="749"/>
    </location>
</feature>
<dbReference type="GO" id="GO:0005737">
    <property type="term" value="C:cytoplasm"/>
    <property type="evidence" value="ECO:0007669"/>
    <property type="project" value="UniProtKB-SubCell"/>
</dbReference>
<keyword evidence="9" id="KW-0812">Transmembrane</keyword>
<gene>
    <name evidence="10" type="ORF">SPHA_34515</name>
</gene>
<proteinExistence type="inferred from homology"/>
<evidence type="ECO:0000256" key="7">
    <source>
        <dbReference type="ARBA" id="ARBA00040154"/>
    </source>
</evidence>
<feature type="transmembrane region" description="Helical" evidence="9">
    <location>
        <begin position="1115"/>
        <end position="1137"/>
    </location>
</feature>
<evidence type="ECO:0000313" key="10">
    <source>
        <dbReference type="EMBL" id="CAE1265106.1"/>
    </source>
</evidence>
<evidence type="ECO:0000256" key="3">
    <source>
        <dbReference type="ARBA" id="ARBA00022574"/>
    </source>
</evidence>
<feature type="repeat" description="WD" evidence="8">
    <location>
        <begin position="1456"/>
        <end position="1482"/>
    </location>
</feature>
<dbReference type="PANTHER" id="PTHR14344">
    <property type="entry name" value="WD REPEAT PROTEIN"/>
    <property type="match status" value="1"/>
</dbReference>
<keyword evidence="3 8" id="KW-0853">WD repeat</keyword>
<comment type="similarity">
    <text evidence="6">Belongs to the WD repeat WDR6 family.</text>
</comment>
<dbReference type="InterPro" id="IPR036322">
    <property type="entry name" value="WD40_repeat_dom_sf"/>
</dbReference>
<dbReference type="InterPro" id="IPR011047">
    <property type="entry name" value="Quinoprotein_ADH-like_sf"/>
</dbReference>
<sequence>MDENSEIIQLVYQSGPVTTLKVIDDILLAGIGSHLHIYELKTSQRIEVIQTLPHQNIHGISEAPSANDKSSNKLLCIFGGRAFQVVDFDEQAKRISKKCQALEIRDWIWDAQWLKTAQDDSFDCLALVTGHNCIVRINWKSSQLIDRIQCEEQCILYCAHFIGLQWDQLILAAGTVFNQIILWAPTTNRTTNENLIISKPFHRLTGHQGVIFSIHYHEGLKKICSASDDRSIRCVFFLPISFFPVCILSTNLFPPSVYSFYQSLSSQCVFFLPISFFPVCILSTNLFLPSVYSFLPISFFRVCILSTNLFPPSVYSFYQSLSECVFFLPISFFPVYSFYQSLSSQWVFFSSFSPVCILSSPKSVYSFYQSLSSQCVFFLPISFFRVCILSTNLFLPSVYSFYQSLSSQCVFFLPISFFPVCILSTNLFLPSVYSFYQSLFNRKCVFFLPISFFPVCILSTNLFLPSVYSFYQSLSSQCVFFLPISFFRVCILSTNLFLPSVYSFYQSLSSQCVFFLPIFSSQCVFFLPISFLPVCILSTNLFLPSVYSFLPISSLPSVYSFTISFFPVCILSTNLVLPQCVFFLPISFLRVCILFYQSLSSECVFFLPISFFPVCILFLPISFSSECVFFLPISFFPVCILSTNLFPPSVYSFTNLFLPSVYSFFYQSLSSQCVFFLPISLSSQCVFFLLISFLRVCILSPISFFPVCILSTNLFLPSVYSFYQSLSSQCVFFLPISFFPVCILFVWGTNLFLPSVYSFYQSLSSQCVFFLPISFFPVCILSTNLVLPSVYSFYQSLSSECVFFLPISFLRVCILSTNLFPPSVYSFYQSLSSESVSQCILSTNLFPPSVYSFYQSLSSECILFYQSLFPSECVFFLPISFLRVCILSTNLFPPSVYSFYQSLSSQCVFFLPISFLRVCILSTNLVLPSVYSFYQSLSSECVFFLPISFFPVCILSTNLFPPSVYSFYQSRSSQYVFFLPISFLRVCILSTNLFPPSVYSFYQSLSSSVYSFYQSFPPNCVFFSPIFFLPNLCILLAPISFLRVCILSTNLFPPSVYSFYQSLSSQCVFFFYQSLSSCVYSFYQSLSSQCVFFLPIFFPLSVYSFHQSLSSQCVFFLPISFFPVCILSTNLFLPSVYSFYQSLSSECVFFLPISFFPVCILSTNLTSQCVFFLSFPPSVYSFYQSLFFPVCILSTNLFPPSVYSFYQSLSSPKCILFHFQSLFLPVCILSTNLFLPSVYSFYQSLSSECVFFLPISFFPVCILSTNLFLPSVYSFYQSLSSQCVFFLPISFFPVCILSTNLFLPSVYSFYQSLSSECVFFLPISFLRVCILFDQSLSSESVYSFYQSLSSRVCILSTNLFLPSVYSFYQSLSSQCILSTNLVLPSVYSFYQSLSSECVFFLPISFFPVCILSTNLFPPSVYSFYQSLSSQCDATCCIWDHEGKIRQKFKGHKGKSIWSMAISKKEDLVVTGGGDSSIRAWSVHLDLCAKHVTSKQLEITHLEPEAKTPNFPRSVTYLNFNTILVMTNSGNLYQYCLIHSSWANLILWTIPMYFLMFLACLCQTKHVPLPLAVCLGLSDYSNLQDKNLMIKVFNLFWIDDIYLFTTGPEGLMRLSILNSKGSSLGLEQLHQFILPQSKQRWATTACFYPAEEAEKESLVCGDRNGSVHLYSLRQDSQQVSTPTQSFYRIHGKSGVTDVRSRKGFLFTAGRDGQYRQFNSSEDNSLQLLNSKKVFKGFEWLDQLHFNDEDDLLILGFHSVTRGVVICEAQIPSNQKVLKPSHHGRQQTNVKHLFSRIDSKGQIHHVCITCSDDTTVQVVELSNDHAKKMDLKVLLVLPGHISSVQTITCLKTLTPPCWENGQSYLLFSAGGRAQFNCCRLTFLAPNNQDDDQTTVCIPEQLCREFLVKRIPKHWATKNLTVDPETRIMDVTAFHGQSVDPNFPQNIVFVGMACSDGSVRVFSFNEESRKLHCLWQSSAFSNCVLQVTHFVHSSNNTVPCRIFLLSAATDGYIYFWEITSICRSQLVTDSREIPCAPENETFNDFATVEADSLEILGNASTDNAEESHDRKRVGTLLTNGLSSDCKEESDFNISANMSGINSLHIKQFPDGSLILGSGGDDNAFFVTSFLLSPPDSTKEDKLINCQFSLKNQFGHAAQITGIHIINKEFIVTSSIDQRICLWHLQLCDAEKKYVCVLCRYVEVADLSSMAVWIYSNHLYIAVCGAGLCVLSINLQYFDGGNTDRENGFLMTPLTNTHLLRCP</sequence>
<keyword evidence="9" id="KW-1133">Transmembrane helix</keyword>
<feature type="transmembrane region" description="Helical" evidence="9">
    <location>
        <begin position="480"/>
        <end position="502"/>
    </location>
</feature>
<feature type="transmembrane region" description="Helical" evidence="9">
    <location>
        <begin position="1022"/>
        <end position="1044"/>
    </location>
</feature>
<feature type="transmembrane region" description="Helical" evidence="9">
    <location>
        <begin position="769"/>
        <end position="794"/>
    </location>
</feature>
<feature type="transmembrane region" description="Helical" evidence="9">
    <location>
        <begin position="514"/>
        <end position="543"/>
    </location>
</feature>
<feature type="transmembrane region" description="Helical" evidence="9">
    <location>
        <begin position="1081"/>
        <end position="1103"/>
    </location>
</feature>
<feature type="transmembrane region" description="Helical" evidence="9">
    <location>
        <begin position="975"/>
        <end position="1002"/>
    </location>
</feature>